<reference evidence="1 2" key="1">
    <citation type="submission" date="2014-02" db="EMBL/GenBank/DDBJ databases">
        <title>Draft genome sequence of Lysinibacillus manganicus DSM 26584T.</title>
        <authorList>
            <person name="Zhang F."/>
            <person name="Wang G."/>
            <person name="Zhang L."/>
        </authorList>
    </citation>
    <scope>NUCLEOTIDE SEQUENCE [LARGE SCALE GENOMIC DNA]</scope>
    <source>
        <strain evidence="1 2">DSM 26584</strain>
    </source>
</reference>
<dbReference type="AlphaFoldDB" id="A0A0A3I892"/>
<accession>A0A0A3I892</accession>
<dbReference type="RefSeq" id="WP_036185026.1">
    <property type="nucleotide sequence ID" value="NZ_AVDA01000008.1"/>
</dbReference>
<name>A0A0A3I892_9BACL</name>
<dbReference type="OrthoDB" id="10002972at2"/>
<dbReference type="STRING" id="1384049.CD29_07995"/>
<dbReference type="EMBL" id="JPVN01000008">
    <property type="protein sequence ID" value="KGR78958.1"/>
    <property type="molecule type" value="Genomic_DNA"/>
</dbReference>
<protein>
    <submittedName>
        <fullName evidence="1">Uncharacterized protein</fullName>
    </submittedName>
</protein>
<gene>
    <name evidence="1" type="ORF">CD29_07995</name>
</gene>
<keyword evidence="2" id="KW-1185">Reference proteome</keyword>
<comment type="caution">
    <text evidence="1">The sequence shown here is derived from an EMBL/GenBank/DDBJ whole genome shotgun (WGS) entry which is preliminary data.</text>
</comment>
<dbReference type="Proteomes" id="UP000030416">
    <property type="component" value="Unassembled WGS sequence"/>
</dbReference>
<evidence type="ECO:0000313" key="2">
    <source>
        <dbReference type="Proteomes" id="UP000030416"/>
    </source>
</evidence>
<proteinExistence type="predicted"/>
<evidence type="ECO:0000313" key="1">
    <source>
        <dbReference type="EMBL" id="KGR78958.1"/>
    </source>
</evidence>
<organism evidence="1 2">
    <name type="scientific">Ureibacillus manganicus DSM 26584</name>
    <dbReference type="NCBI Taxonomy" id="1384049"/>
    <lineage>
        <taxon>Bacteria</taxon>
        <taxon>Bacillati</taxon>
        <taxon>Bacillota</taxon>
        <taxon>Bacilli</taxon>
        <taxon>Bacillales</taxon>
        <taxon>Caryophanaceae</taxon>
        <taxon>Ureibacillus</taxon>
    </lineage>
</organism>
<sequence length="65" mass="7507">MSKIVKWINRMNDYYDNADATTLKLDLQAAGFNHEIVSQYYDEVACTIEDHSLIEIDNNEIAVKL</sequence>